<dbReference type="GO" id="GO:0000422">
    <property type="term" value="P:autophagy of mitochondrion"/>
    <property type="evidence" value="ECO:0007669"/>
    <property type="project" value="TreeGrafter"/>
</dbReference>
<dbReference type="PANTHER" id="PTHR14957:SF1">
    <property type="entry name" value="UBIQUITIN-LIKE-CONJUGATING ENZYME ATG10"/>
    <property type="match status" value="1"/>
</dbReference>
<dbReference type="EMBL" id="CALTRL010006023">
    <property type="protein sequence ID" value="CAH7688838.1"/>
    <property type="molecule type" value="Genomic_DNA"/>
</dbReference>
<evidence type="ECO:0000256" key="4">
    <source>
        <dbReference type="ARBA" id="ARBA00022786"/>
    </source>
</evidence>
<dbReference type="GO" id="GO:0015031">
    <property type="term" value="P:protein transport"/>
    <property type="evidence" value="ECO:0007669"/>
    <property type="project" value="UniProtKB-KW"/>
</dbReference>
<sequence>MMTITGIEFNQAAQQFLKRWSDSHSDGEVEQQRLSLYRFVRGWHYEENKIPFSENSLGYLISEPYDRLLSITGGSGRTTSESQASIESDLIDEFGRDEEVLDTSLEQRGPKNGQSYRPIRIKCWIAYSDSYMVPQLFFDAFKPDGVSLTLEELLNSNIFIQSNFQQHPKSINSLLDNYPFSTLPINPSTSPLQTPKHQQDDSSDFLNFRFLSRVDNPMIENRDAWVSRSCWSIHPCNTHKALEDILSAEDCRKILPVDLIESYFVLISTLIDLRSHQ</sequence>
<evidence type="ECO:0000256" key="3">
    <source>
        <dbReference type="ARBA" id="ARBA00022679"/>
    </source>
</evidence>
<keyword evidence="5" id="KW-0653">Protein transport</keyword>
<evidence type="ECO:0000313" key="8">
    <source>
        <dbReference type="EMBL" id="CAH7688838.1"/>
    </source>
</evidence>
<dbReference type="Pfam" id="PF03987">
    <property type="entry name" value="Autophagy_act_C"/>
    <property type="match status" value="1"/>
</dbReference>
<dbReference type="GO" id="GO:0061651">
    <property type="term" value="F:Atg12 conjugating enzyme activity"/>
    <property type="evidence" value="ECO:0007669"/>
    <property type="project" value="TreeGrafter"/>
</dbReference>
<accession>A0AAV0BQA2</accession>
<comment type="similarity">
    <text evidence="1">Belongs to the ATG10 family.</text>
</comment>
<protein>
    <recommendedName>
        <fullName evidence="2">Ubiquitin-like-conjugating enzyme ATG10</fullName>
    </recommendedName>
    <alternativeName>
        <fullName evidence="7">Autophagy-related protein 10</fullName>
    </alternativeName>
</protein>
<proteinExistence type="inferred from homology"/>
<dbReference type="AlphaFoldDB" id="A0AAV0BQA2"/>
<evidence type="ECO:0000256" key="7">
    <source>
        <dbReference type="ARBA" id="ARBA00029833"/>
    </source>
</evidence>
<keyword evidence="3" id="KW-0808">Transferase</keyword>
<evidence type="ECO:0000313" key="9">
    <source>
        <dbReference type="Proteomes" id="UP001153365"/>
    </source>
</evidence>
<keyword evidence="4" id="KW-0833">Ubl conjugation pathway</keyword>
<dbReference type="PANTHER" id="PTHR14957">
    <property type="entry name" value="UBIQUITIN-LIKE-CONJUGATING ENZYME ATG10"/>
    <property type="match status" value="1"/>
</dbReference>
<evidence type="ECO:0000256" key="5">
    <source>
        <dbReference type="ARBA" id="ARBA00022927"/>
    </source>
</evidence>
<dbReference type="GO" id="GO:0005829">
    <property type="term" value="C:cytosol"/>
    <property type="evidence" value="ECO:0007669"/>
    <property type="project" value="TreeGrafter"/>
</dbReference>
<dbReference type="Proteomes" id="UP001153365">
    <property type="component" value="Unassembled WGS sequence"/>
</dbReference>
<dbReference type="GO" id="GO:0032446">
    <property type="term" value="P:protein modification by small protein conjugation"/>
    <property type="evidence" value="ECO:0007669"/>
    <property type="project" value="TreeGrafter"/>
</dbReference>
<dbReference type="GO" id="GO:0000045">
    <property type="term" value="P:autophagosome assembly"/>
    <property type="evidence" value="ECO:0007669"/>
    <property type="project" value="TreeGrafter"/>
</dbReference>
<evidence type="ECO:0000256" key="2">
    <source>
        <dbReference type="ARBA" id="ARBA00021099"/>
    </source>
</evidence>
<evidence type="ECO:0000256" key="1">
    <source>
        <dbReference type="ARBA" id="ARBA00005696"/>
    </source>
</evidence>
<reference evidence="8" key="1">
    <citation type="submission" date="2022-06" db="EMBL/GenBank/DDBJ databases">
        <authorList>
            <consortium name="SYNGENTA / RWTH Aachen University"/>
        </authorList>
    </citation>
    <scope>NUCLEOTIDE SEQUENCE</scope>
</reference>
<evidence type="ECO:0000256" key="6">
    <source>
        <dbReference type="ARBA" id="ARBA00023006"/>
    </source>
</evidence>
<name>A0AAV0BQA2_PHAPC</name>
<dbReference type="Gene3D" id="3.30.1460.50">
    <property type="match status" value="1"/>
</dbReference>
<keyword evidence="6" id="KW-0072">Autophagy</keyword>
<gene>
    <name evidence="8" type="ORF">PPACK8108_LOCUS23871</name>
</gene>
<keyword evidence="9" id="KW-1185">Reference proteome</keyword>
<keyword evidence="5" id="KW-0813">Transport</keyword>
<comment type="caution">
    <text evidence="8">The sequence shown here is derived from an EMBL/GenBank/DDBJ whole genome shotgun (WGS) entry which is preliminary data.</text>
</comment>
<organism evidence="8 9">
    <name type="scientific">Phakopsora pachyrhizi</name>
    <name type="common">Asian soybean rust disease fungus</name>
    <dbReference type="NCBI Taxonomy" id="170000"/>
    <lineage>
        <taxon>Eukaryota</taxon>
        <taxon>Fungi</taxon>
        <taxon>Dikarya</taxon>
        <taxon>Basidiomycota</taxon>
        <taxon>Pucciniomycotina</taxon>
        <taxon>Pucciniomycetes</taxon>
        <taxon>Pucciniales</taxon>
        <taxon>Phakopsoraceae</taxon>
        <taxon>Phakopsora</taxon>
    </lineage>
</organism>
<dbReference type="InterPro" id="IPR007135">
    <property type="entry name" value="Atg3/Atg10"/>
</dbReference>